<dbReference type="GO" id="GO:0005737">
    <property type="term" value="C:cytoplasm"/>
    <property type="evidence" value="ECO:0007669"/>
    <property type="project" value="TreeGrafter"/>
</dbReference>
<feature type="compositionally biased region" description="Polar residues" evidence="5">
    <location>
        <begin position="163"/>
        <end position="174"/>
    </location>
</feature>
<feature type="domain" description="EXS" evidence="6">
    <location>
        <begin position="472"/>
        <end position="730"/>
    </location>
</feature>
<proteinExistence type="predicted"/>
<dbReference type="GO" id="GO:0016020">
    <property type="term" value="C:membrane"/>
    <property type="evidence" value="ECO:0007669"/>
    <property type="project" value="UniProtKB-SubCell"/>
</dbReference>
<dbReference type="InterPro" id="IPR004342">
    <property type="entry name" value="EXS_C"/>
</dbReference>
<dbReference type="PANTHER" id="PTHR10783">
    <property type="entry name" value="XENOTROPIC AND POLYTROPIC RETROVIRUS RECEPTOR 1-RELATED"/>
    <property type="match status" value="1"/>
</dbReference>
<evidence type="ECO:0000256" key="1">
    <source>
        <dbReference type="ARBA" id="ARBA00004141"/>
    </source>
</evidence>
<dbReference type="PROSITE" id="PS51380">
    <property type="entry name" value="EXS"/>
    <property type="match status" value="1"/>
</dbReference>
<evidence type="ECO:0000256" key="5">
    <source>
        <dbReference type="SAM" id="MobiDB-lite"/>
    </source>
</evidence>
<feature type="compositionally biased region" description="Basic and acidic residues" evidence="5">
    <location>
        <begin position="715"/>
        <end position="734"/>
    </location>
</feature>
<evidence type="ECO:0000256" key="2">
    <source>
        <dbReference type="ARBA" id="ARBA00022692"/>
    </source>
</evidence>
<feature type="region of interest" description="Disordered" evidence="5">
    <location>
        <begin position="211"/>
        <end position="307"/>
    </location>
</feature>
<feature type="compositionally biased region" description="Polar residues" evidence="5">
    <location>
        <begin position="98"/>
        <end position="113"/>
    </location>
</feature>
<dbReference type="AlphaFoldDB" id="A0A9N8DST4"/>
<evidence type="ECO:0000256" key="3">
    <source>
        <dbReference type="ARBA" id="ARBA00022989"/>
    </source>
</evidence>
<feature type="region of interest" description="Disordered" evidence="5">
    <location>
        <begin position="94"/>
        <end position="117"/>
    </location>
</feature>
<dbReference type="EMBL" id="CAICTM010000344">
    <property type="protein sequence ID" value="CAB9508397.1"/>
    <property type="molecule type" value="Genomic_DNA"/>
</dbReference>
<keyword evidence="4" id="KW-0472">Membrane</keyword>
<accession>A0A9N8DST4</accession>
<feature type="compositionally biased region" description="Low complexity" evidence="5">
    <location>
        <begin position="219"/>
        <end position="244"/>
    </location>
</feature>
<keyword evidence="3" id="KW-1133">Transmembrane helix</keyword>
<comment type="caution">
    <text evidence="7">The sequence shown here is derived from an EMBL/GenBank/DDBJ whole genome shotgun (WGS) entry which is preliminary data.</text>
</comment>
<organism evidence="7 8">
    <name type="scientific">Seminavis robusta</name>
    <dbReference type="NCBI Taxonomy" id="568900"/>
    <lineage>
        <taxon>Eukaryota</taxon>
        <taxon>Sar</taxon>
        <taxon>Stramenopiles</taxon>
        <taxon>Ochrophyta</taxon>
        <taxon>Bacillariophyta</taxon>
        <taxon>Bacillariophyceae</taxon>
        <taxon>Bacillariophycidae</taxon>
        <taxon>Naviculales</taxon>
        <taxon>Naviculaceae</taxon>
        <taxon>Seminavis</taxon>
    </lineage>
</organism>
<protein>
    <submittedName>
        <fullName evidence="7">Xenotropic and polytropic retrovirus receptor 1</fullName>
    </submittedName>
</protein>
<dbReference type="PANTHER" id="PTHR10783:SF46">
    <property type="entry name" value="PROTEIN ERD1 HOMOLOG 2"/>
    <property type="match status" value="1"/>
</dbReference>
<dbReference type="Pfam" id="PF03124">
    <property type="entry name" value="EXS"/>
    <property type="match status" value="1"/>
</dbReference>
<name>A0A9N8DST4_9STRA</name>
<evidence type="ECO:0000259" key="6">
    <source>
        <dbReference type="PROSITE" id="PS51380"/>
    </source>
</evidence>
<dbReference type="Proteomes" id="UP001153069">
    <property type="component" value="Unassembled WGS sequence"/>
</dbReference>
<evidence type="ECO:0000313" key="8">
    <source>
        <dbReference type="Proteomes" id="UP001153069"/>
    </source>
</evidence>
<comment type="subcellular location">
    <subcellularLocation>
        <location evidence="1">Membrane</location>
        <topology evidence="1">Multi-pass membrane protein</topology>
    </subcellularLocation>
</comment>
<reference evidence="7" key="1">
    <citation type="submission" date="2020-06" db="EMBL/GenBank/DDBJ databases">
        <authorList>
            <consortium name="Plant Systems Biology data submission"/>
        </authorList>
    </citation>
    <scope>NUCLEOTIDE SEQUENCE</scope>
    <source>
        <strain evidence="7">D6</strain>
    </source>
</reference>
<feature type="compositionally biased region" description="Low complexity" evidence="5">
    <location>
        <begin position="288"/>
        <end position="307"/>
    </location>
</feature>
<dbReference type="OrthoDB" id="2159384at2759"/>
<sequence>MDVSVVAAVGSFFMSERVLKPKATVLIILAMVLAYDLTTKTHDVSSLRVYRGPALVAFTLMMSALSLRTWRRNGVACDELLFLPGTAHGITHGVECPATSQSSPRESSNNTSGPLAEETAPLVPHSVVSPRNEADLAAGAPCPEAVELRRRSRSIEEGLVGDSANTSRSNSNMEGQPGKSSRRVVSFDEARINNPHHRSILGDVELTATTTQNRPLRAGSFDSSLGWGSDDSSQADDQSQGSDQLMGDSQAEDEGCLTNPRKLLCRSNGHGSSAEESQRLADGTAHDNNNTSGGNNSNNTSGLNSSINQFRENHPQITRMGSFFFFRSSASSTQNAVYAPSGPAVVGAALDLSMPVLFNFHLFIEAFNHIKPKDADSEAPAKILPIIFLSVLIVRSFVPPGRRGRFWSTLKFTVMSPFHPVSFRDAFIGDAITSLVRPGQDILFALSYYFTVIWGTVTGRYGLTESGRILEGSWVLHNVVLPSCALLPLWWKFLQTLRQAYDEGKRWPHLGNAFKHLLATLVILYGMTHPESKRSPFWIVLFLLALAYQIFWDVVMDWDLFEIPPHHFRSSLDAINVENWLTNISSIMPDSVVLMTLQMYVFTPVAEGWRRLKARLDSLQYIRLRSKRLYKTETFYWRIFAFNACMRFTWMLCFIPAYRLSSSGEEKVATFSSDVNSYVGVLLPIAEIVRRCFWGILLLERKTIQMTDEEDGYARLDTTDHAKSDEDADDRIGDSDEGGDDADDHVSGGDHSQAAKGSSMYLPLWLNAQQQTQHDSSNRITAYEKLRALISTHVHFELGDNFMNNLFLCELGMWAAAFVGLGCWAAS</sequence>
<evidence type="ECO:0000256" key="4">
    <source>
        <dbReference type="ARBA" id="ARBA00023136"/>
    </source>
</evidence>
<keyword evidence="8" id="KW-1185">Reference proteome</keyword>
<gene>
    <name evidence="7" type="ORF">SEMRO_345_G122550.1</name>
</gene>
<feature type="region of interest" description="Disordered" evidence="5">
    <location>
        <begin position="153"/>
        <end position="184"/>
    </location>
</feature>
<keyword evidence="2" id="KW-0812">Transmembrane</keyword>
<feature type="region of interest" description="Disordered" evidence="5">
    <location>
        <begin position="715"/>
        <end position="755"/>
    </location>
</feature>
<evidence type="ECO:0000313" key="7">
    <source>
        <dbReference type="EMBL" id="CAB9508397.1"/>
    </source>
</evidence>
<keyword evidence="7" id="KW-0675">Receptor</keyword>